<name>A0ABT7VGJ7_9BACE</name>
<feature type="domain" description="ATPase AAA-type core" evidence="1">
    <location>
        <begin position="48"/>
        <end position="372"/>
    </location>
</feature>
<dbReference type="PANTHER" id="PTHR40396">
    <property type="entry name" value="ATPASE-LIKE PROTEIN"/>
    <property type="match status" value="1"/>
</dbReference>
<gene>
    <name evidence="2" type="ORF">QUW60_09360</name>
</gene>
<dbReference type="Proteomes" id="UP001169458">
    <property type="component" value="Unassembled WGS sequence"/>
</dbReference>
<dbReference type="Pfam" id="PF13304">
    <property type="entry name" value="AAA_21"/>
    <property type="match status" value="1"/>
</dbReference>
<evidence type="ECO:0000313" key="2">
    <source>
        <dbReference type="EMBL" id="MDM8325430.1"/>
    </source>
</evidence>
<dbReference type="RefSeq" id="WP_204970477.1">
    <property type="nucleotide sequence ID" value="NZ_JAUDEN010000015.1"/>
</dbReference>
<dbReference type="EMBL" id="JAUDEN010000015">
    <property type="protein sequence ID" value="MDM8325430.1"/>
    <property type="molecule type" value="Genomic_DNA"/>
</dbReference>
<protein>
    <submittedName>
        <fullName evidence="2">AAA family ATPase</fullName>
    </submittedName>
</protein>
<accession>A0ABT7VGJ7</accession>
<evidence type="ECO:0000313" key="3">
    <source>
        <dbReference type="Proteomes" id="UP001169458"/>
    </source>
</evidence>
<organism evidence="2 3">
    <name type="scientific">Bacteroides gallinaceum</name>
    <dbReference type="NCBI Taxonomy" id="1462571"/>
    <lineage>
        <taxon>Bacteria</taxon>
        <taxon>Pseudomonadati</taxon>
        <taxon>Bacteroidota</taxon>
        <taxon>Bacteroidia</taxon>
        <taxon>Bacteroidales</taxon>
        <taxon>Bacteroidaceae</taxon>
        <taxon>Bacteroides</taxon>
    </lineage>
</organism>
<dbReference type="Gene3D" id="3.40.50.300">
    <property type="entry name" value="P-loop containing nucleotide triphosphate hydrolases"/>
    <property type="match status" value="1"/>
</dbReference>
<proteinExistence type="predicted"/>
<comment type="caution">
    <text evidence="2">The sequence shown here is derived from an EMBL/GenBank/DDBJ whole genome shotgun (WGS) entry which is preliminary data.</text>
</comment>
<dbReference type="InterPro" id="IPR027417">
    <property type="entry name" value="P-loop_NTPase"/>
</dbReference>
<dbReference type="SUPFAM" id="SSF52540">
    <property type="entry name" value="P-loop containing nucleoside triphosphate hydrolases"/>
    <property type="match status" value="1"/>
</dbReference>
<dbReference type="InterPro" id="IPR003959">
    <property type="entry name" value="ATPase_AAA_core"/>
</dbReference>
<reference evidence="3" key="2">
    <citation type="submission" date="2023-07" db="EMBL/GenBank/DDBJ databases">
        <title>Identification and characterization of horizontal gene transfer across gut microbiota members of farm animals based on homology search.</title>
        <authorList>
            <person name="Schwarzerova J."/>
            <person name="Nykrynova M."/>
            <person name="Jureckova K."/>
            <person name="Cejkova D."/>
            <person name="Rychlik I."/>
        </authorList>
    </citation>
    <scope>NUCLEOTIDE SEQUENCE [LARGE SCALE GENOMIC DNA]</scope>
    <source>
        <strain evidence="3">109_WCHN</strain>
    </source>
</reference>
<keyword evidence="3" id="KW-1185">Reference proteome</keyword>
<dbReference type="PANTHER" id="PTHR40396:SF1">
    <property type="entry name" value="ATPASE AAA-TYPE CORE DOMAIN-CONTAINING PROTEIN"/>
    <property type="match status" value="1"/>
</dbReference>
<evidence type="ECO:0000259" key="1">
    <source>
        <dbReference type="Pfam" id="PF13304"/>
    </source>
</evidence>
<sequence length="433" mass="49461">MIVNFSVENFFSIKSAQKISFEPTSDTFMSDEYSYEVKEGVRLLKVGIIYGANASGKTNVLNAIEFFRMLVLRMPKDRNEKTGVVPFMLDDTSRNGTTKMSMVFYINQSKYILSFELDAKYIHSETLVVYDSIRPTKLYNRSYDAATDSTSIEFGSNLKMSRKSQEVISGNTINNCSVLAAFGKSNVERTKLNDVYDYFANHVKDVLAPGMLLSGYVKSRLDKDETGDLKKFILNFLKASDFNIEDVVLHEEEELITPELEQLIQNAPIDKEAKAEMLRRGKITNAALTFKHKAGDKVYDLSEEYESNGTMRFLGMAVILNFLLKTNRFVPIDEVETSIHYELLAYFLKVFLANSNRPSQMLLTTHDINLLNEDFIRRDTIWFTDKDELGETQIVRLSSLGLHKNLSPYNAYKQGKLVKLPFLGSQYINLNDQ</sequence>
<reference evidence="2 3" key="1">
    <citation type="submission" date="2023-06" db="EMBL/GenBank/DDBJ databases">
        <authorList>
            <person name="Zeman M."/>
            <person name="Kubasova T."/>
            <person name="Jahodarova E."/>
            <person name="Nykrynova M."/>
            <person name="Rychlik I."/>
        </authorList>
    </citation>
    <scope>NUCLEOTIDE SEQUENCE [LARGE SCALE GENOMIC DNA]</scope>
    <source>
        <strain evidence="2 3">109_WCHN</strain>
    </source>
</reference>